<organism evidence="22 23">
    <name type="scientific">Argiope bruennichi</name>
    <name type="common">Wasp spider</name>
    <name type="synonym">Aranea bruennichi</name>
    <dbReference type="NCBI Taxonomy" id="94029"/>
    <lineage>
        <taxon>Eukaryota</taxon>
        <taxon>Metazoa</taxon>
        <taxon>Ecdysozoa</taxon>
        <taxon>Arthropoda</taxon>
        <taxon>Chelicerata</taxon>
        <taxon>Arachnida</taxon>
        <taxon>Araneae</taxon>
        <taxon>Araneomorphae</taxon>
        <taxon>Entelegynae</taxon>
        <taxon>Araneoidea</taxon>
        <taxon>Araneidae</taxon>
        <taxon>Argiope</taxon>
    </lineage>
</organism>
<dbReference type="InterPro" id="IPR050079">
    <property type="entry name" value="DEAD_box_RNA_helicase"/>
</dbReference>
<feature type="transmembrane region" description="Helical" evidence="19">
    <location>
        <begin position="340"/>
        <end position="361"/>
    </location>
</feature>
<dbReference type="EMBL" id="JABXBU010002227">
    <property type="protein sequence ID" value="KAF8774801.1"/>
    <property type="molecule type" value="Genomic_DNA"/>
</dbReference>
<dbReference type="Pfam" id="PF00854">
    <property type="entry name" value="PTR2"/>
    <property type="match status" value="1"/>
</dbReference>
<evidence type="ECO:0000256" key="3">
    <source>
        <dbReference type="ARBA" id="ARBA00012552"/>
    </source>
</evidence>
<evidence type="ECO:0000256" key="13">
    <source>
        <dbReference type="ARBA" id="ARBA00023136"/>
    </source>
</evidence>
<dbReference type="GO" id="GO:0015031">
    <property type="term" value="P:protein transport"/>
    <property type="evidence" value="ECO:0007669"/>
    <property type="project" value="UniProtKB-KW"/>
</dbReference>
<evidence type="ECO:0000313" key="23">
    <source>
        <dbReference type="Proteomes" id="UP000807504"/>
    </source>
</evidence>
<evidence type="ECO:0000256" key="12">
    <source>
        <dbReference type="ARBA" id="ARBA00022989"/>
    </source>
</evidence>
<feature type="transmembrane region" description="Helical" evidence="19">
    <location>
        <begin position="176"/>
        <end position="196"/>
    </location>
</feature>
<keyword evidence="9" id="KW-0067">ATP-binding</keyword>
<keyword evidence="8" id="KW-0347">Helicase</keyword>
<keyword evidence="5 16" id="KW-0812">Transmembrane</keyword>
<evidence type="ECO:0000256" key="19">
    <source>
        <dbReference type="SAM" id="Phobius"/>
    </source>
</evidence>
<evidence type="ECO:0000259" key="20">
    <source>
        <dbReference type="PROSITE" id="PS51194"/>
    </source>
</evidence>
<proteinExistence type="inferred from homology"/>
<evidence type="ECO:0000256" key="10">
    <source>
        <dbReference type="ARBA" id="ARBA00022856"/>
    </source>
</evidence>
<dbReference type="Pfam" id="PF00271">
    <property type="entry name" value="Helicase_C"/>
    <property type="match status" value="1"/>
</dbReference>
<feature type="region of interest" description="Disordered" evidence="18">
    <location>
        <begin position="1"/>
        <end position="31"/>
    </location>
</feature>
<dbReference type="GO" id="GO:0005524">
    <property type="term" value="F:ATP binding"/>
    <property type="evidence" value="ECO:0007669"/>
    <property type="project" value="UniProtKB-KW"/>
</dbReference>
<feature type="compositionally biased region" description="Basic residues" evidence="18">
    <location>
        <begin position="1166"/>
        <end position="1183"/>
    </location>
</feature>
<evidence type="ECO:0000256" key="15">
    <source>
        <dbReference type="PROSITE-ProRule" id="PRU00552"/>
    </source>
</evidence>
<dbReference type="PANTHER" id="PTHR47959">
    <property type="entry name" value="ATP-DEPENDENT RNA HELICASE RHLE-RELATED"/>
    <property type="match status" value="1"/>
</dbReference>
<dbReference type="FunFam" id="1.20.1250.20:FF:000049">
    <property type="entry name" value="Solute carrier family 15 member 2"/>
    <property type="match status" value="1"/>
</dbReference>
<dbReference type="PROSITE" id="PS01022">
    <property type="entry name" value="PTR2_1"/>
    <property type="match status" value="1"/>
</dbReference>
<keyword evidence="23" id="KW-1185">Reference proteome</keyword>
<keyword evidence="13 19" id="KW-0472">Membrane</keyword>
<dbReference type="Proteomes" id="UP000807504">
    <property type="component" value="Unassembled WGS sequence"/>
</dbReference>
<feature type="short sequence motif" description="Q motif" evidence="15">
    <location>
        <begin position="823"/>
        <end position="851"/>
    </location>
</feature>
<evidence type="ECO:0000256" key="8">
    <source>
        <dbReference type="ARBA" id="ARBA00022806"/>
    </source>
</evidence>
<feature type="transmembrane region" description="Helical" evidence="19">
    <location>
        <begin position="292"/>
        <end position="310"/>
    </location>
</feature>
<feature type="compositionally biased region" description="Basic and acidic residues" evidence="18">
    <location>
        <begin position="1151"/>
        <end position="1165"/>
    </location>
</feature>
<keyword evidence="4 16" id="KW-0813">Transport</keyword>
<evidence type="ECO:0000256" key="14">
    <source>
        <dbReference type="ARBA" id="ARBA00078114"/>
    </source>
</evidence>
<keyword evidence="11" id="KW-0653">Protein transport</keyword>
<keyword evidence="7" id="KW-0378">Hydrolase</keyword>
<gene>
    <name evidence="22" type="ORF">HNY73_017314</name>
</gene>
<dbReference type="GO" id="GO:0003724">
    <property type="term" value="F:RNA helicase activity"/>
    <property type="evidence" value="ECO:0007669"/>
    <property type="project" value="UniProtKB-EC"/>
</dbReference>
<dbReference type="SUPFAM" id="SSF52540">
    <property type="entry name" value="P-loop containing nucleoside triphosphate hydrolases"/>
    <property type="match status" value="1"/>
</dbReference>
<dbReference type="CDD" id="cd18787">
    <property type="entry name" value="SF2_C_DEAD"/>
    <property type="match status" value="1"/>
</dbReference>
<comment type="caution">
    <text evidence="22">The sequence shown here is derived from an EMBL/GenBank/DDBJ whole genome shotgun (WGS) entry which is preliminary data.</text>
</comment>
<dbReference type="GO" id="GO:0005829">
    <property type="term" value="C:cytosol"/>
    <property type="evidence" value="ECO:0007669"/>
    <property type="project" value="TreeGrafter"/>
</dbReference>
<evidence type="ECO:0000256" key="11">
    <source>
        <dbReference type="ARBA" id="ARBA00022927"/>
    </source>
</evidence>
<dbReference type="PROSITE" id="PS01023">
    <property type="entry name" value="PTR2_2"/>
    <property type="match status" value="1"/>
</dbReference>
<keyword evidence="6" id="KW-0547">Nucleotide-binding</keyword>
<dbReference type="PROSITE" id="PS51195">
    <property type="entry name" value="Q_MOTIF"/>
    <property type="match status" value="1"/>
</dbReference>
<evidence type="ECO:0000256" key="7">
    <source>
        <dbReference type="ARBA" id="ARBA00022801"/>
    </source>
</evidence>
<feature type="domain" description="DEAD-box RNA helicase Q" evidence="21">
    <location>
        <begin position="823"/>
        <end position="851"/>
    </location>
</feature>
<sequence length="1183" mass="134689">MSRTLSVFKKLSPVSSKREEKKDPSTGEEKQLAERATKYPRGIPYILGTEFVERFSFYCFQGILTLYMTQELNFSGYWAASIFHTFMVLAYISPVFGALIADGWLGLFRTIFYLSILFAIGNSVVAIGATPMSVQNMTIVSLFGLFIVALGTGGIKPCVSAFGGSQFDENQIKERHQFFSLFFFAINIGSILSTIISPELRASVHCFGKDTCYPLAFGAPALLSIIVITLFICGKSVYKIRPAEGSEFVSVFRCIFYALAQKFRNKRKEKRNHWLEYADDKFDRQLIFDIKSFLQVTWMYIPLPIYWALYEQQGSTWILQSAEMDGEVGGYQIKPDQMQIINPIFILIFIPLFNSVIYPFLRKCGLCKTPLQRMAVGGILVAIAFVMTGFIQLKIEQELPEDPLKGNSELTIINNSPCNLHLKDMNTSVTAFTAEVLKDIPSNTEIEWEVLPSECSTANRTYAKFGLQAPFMSMGVALSDDTINILIEEDEKIKERNGYPRVKLHFSIDYVFKERVNASFLFDGAGKYFVYPDKIKRPSKVGSTEYCVMKPGLYKIYIPLNGTTHKESPIGVAEFRDGGSYVVAIHQNSAQNASRVTVFMTVLFNSVHMLYQLPQIILLTAGEIMFEVTGLDFSYCESPDSLKSLVQGMWMAFLNEFGIIRTLDDADVIASDVDSSEVDDDELHESEKFSSNFIFDENAFQNASWNDFSKFRSKPSTLEEKIAQIREERRQRKLNKLQNVVQNKAEEKENQAEEKLQQHSGILESETEELAVLSSENEDINDVLKVKKKKKKKKGLFETDKVVSIDGDIDRIFGDEVQYDPSMTFQQMNLSRPLQKAITTMNFLHPTPIQAATIPVALMGKDIYGCAATGTGKTAAFMLPVFRALMGIKSTELHGNMNQPQRLEALRKFKEGEVDVLVATDVASRGLDIPNVKTVINFTLPCTLQHYIHRVGRTARAGRIGRSVSMVGEKERKLLKEIVKEAKNPVKHRIVPLEIVSKYQEQLKSLEDDISRVMKEEKEDKELHAVEKNVKKVETMISKNAESEPKRTWFQTAAERRKEKMALKLGNSKAKRKKGVVPSTNDRIEVELLKAAQYQARLAKKSQKPQRIRAITEDENNFKSKKHKVNKMKRSFEEELGDTRRTTVKKFRYEATHHEKMKNLKEMKLKNKPNKKFKSKSRYRRKK</sequence>
<evidence type="ECO:0000259" key="21">
    <source>
        <dbReference type="PROSITE" id="PS51195"/>
    </source>
</evidence>
<dbReference type="GO" id="GO:0016787">
    <property type="term" value="F:hydrolase activity"/>
    <property type="evidence" value="ECO:0007669"/>
    <property type="project" value="UniProtKB-KW"/>
</dbReference>
<dbReference type="SMART" id="SM00490">
    <property type="entry name" value="HELICc"/>
    <property type="match status" value="1"/>
</dbReference>
<evidence type="ECO:0000256" key="18">
    <source>
        <dbReference type="SAM" id="MobiDB-lite"/>
    </source>
</evidence>
<reference evidence="22" key="2">
    <citation type="submission" date="2020-06" db="EMBL/GenBank/DDBJ databases">
        <authorList>
            <person name="Sheffer M."/>
        </authorList>
    </citation>
    <scope>NUCLEOTIDE SEQUENCE</scope>
</reference>
<evidence type="ECO:0000256" key="4">
    <source>
        <dbReference type="ARBA" id="ARBA00022448"/>
    </source>
</evidence>
<dbReference type="InterPro" id="IPR001650">
    <property type="entry name" value="Helicase_C-like"/>
</dbReference>
<keyword evidence="12 19" id="KW-1133">Transmembrane helix</keyword>
<dbReference type="AlphaFoldDB" id="A0A8T0EMP6"/>
<protein>
    <recommendedName>
        <fullName evidence="3">RNA helicase</fullName>
        <ecNumber evidence="3">3.6.4.13</ecNumber>
    </recommendedName>
    <alternativeName>
        <fullName evidence="14">Oligopeptide transporter 1</fullName>
    </alternativeName>
</protein>
<evidence type="ECO:0000256" key="5">
    <source>
        <dbReference type="ARBA" id="ARBA00022692"/>
    </source>
</evidence>
<keyword evidence="10" id="KW-0571">Peptide transport</keyword>
<feature type="compositionally biased region" description="Basic and acidic residues" evidence="18">
    <location>
        <begin position="16"/>
        <end position="31"/>
    </location>
</feature>
<feature type="transmembrane region" description="Helical" evidence="19">
    <location>
        <begin position="137"/>
        <end position="155"/>
    </location>
</feature>
<feature type="transmembrane region" description="Helical" evidence="19">
    <location>
        <begin position="216"/>
        <end position="233"/>
    </location>
</feature>
<feature type="transmembrane region" description="Helical" evidence="19">
    <location>
        <begin position="111"/>
        <end position="131"/>
    </location>
</feature>
<evidence type="ECO:0000256" key="6">
    <source>
        <dbReference type="ARBA" id="ARBA00022741"/>
    </source>
</evidence>
<feature type="transmembrane region" description="Helical" evidence="19">
    <location>
        <begin position="77"/>
        <end position="99"/>
    </location>
</feature>
<dbReference type="CDD" id="cd17347">
    <property type="entry name" value="MFS_SLC15A1_2_like"/>
    <property type="match status" value="1"/>
</dbReference>
<dbReference type="InterPro" id="IPR018456">
    <property type="entry name" value="PTR2_symporter_CS"/>
</dbReference>
<dbReference type="InterPro" id="IPR014014">
    <property type="entry name" value="RNA_helicase_DEAD_Q_motif"/>
</dbReference>
<evidence type="ECO:0000313" key="22">
    <source>
        <dbReference type="EMBL" id="KAF8774801.1"/>
    </source>
</evidence>
<dbReference type="SUPFAM" id="SSF103473">
    <property type="entry name" value="MFS general substrate transporter"/>
    <property type="match status" value="1"/>
</dbReference>
<evidence type="ECO:0000256" key="1">
    <source>
        <dbReference type="ARBA" id="ARBA00004141"/>
    </source>
</evidence>
<comment type="subcellular location">
    <subcellularLocation>
        <location evidence="1 16">Membrane</location>
        <topology evidence="1 16">Multi-pass membrane protein</topology>
    </subcellularLocation>
</comment>
<feature type="coiled-coil region" evidence="17">
    <location>
        <begin position="996"/>
        <end position="1023"/>
    </location>
</feature>
<accession>A0A8T0EMP6</accession>
<comment type="similarity">
    <text evidence="2 16">Belongs to the major facilitator superfamily. Proton-dependent oligopeptide transporter (POT/PTR) (TC 2.A.17) family.</text>
</comment>
<feature type="region of interest" description="Disordered" evidence="18">
    <location>
        <begin position="1151"/>
        <end position="1183"/>
    </location>
</feature>
<dbReference type="EC" id="3.6.4.13" evidence="3"/>
<name>A0A8T0EMP6_ARGBR</name>
<dbReference type="InterPro" id="IPR036259">
    <property type="entry name" value="MFS_trans_sf"/>
</dbReference>
<dbReference type="PANTHER" id="PTHR47959:SF1">
    <property type="entry name" value="ATP-DEPENDENT RNA HELICASE DBPA"/>
    <property type="match status" value="1"/>
</dbReference>
<evidence type="ECO:0000256" key="17">
    <source>
        <dbReference type="SAM" id="Coils"/>
    </source>
</evidence>
<dbReference type="Gene3D" id="1.20.1250.20">
    <property type="entry name" value="MFS general substrate transporter like domains"/>
    <property type="match status" value="2"/>
</dbReference>
<feature type="coiled-coil region" evidence="17">
    <location>
        <begin position="727"/>
        <end position="783"/>
    </location>
</feature>
<dbReference type="Gene3D" id="3.40.50.300">
    <property type="entry name" value="P-loop containing nucleotide triphosphate hydrolases"/>
    <property type="match status" value="1"/>
</dbReference>
<dbReference type="PROSITE" id="PS51194">
    <property type="entry name" value="HELICASE_CTER"/>
    <property type="match status" value="1"/>
</dbReference>
<dbReference type="GO" id="GO:0016020">
    <property type="term" value="C:membrane"/>
    <property type="evidence" value="ECO:0007669"/>
    <property type="project" value="UniProtKB-SubCell"/>
</dbReference>
<dbReference type="GO" id="GO:0022857">
    <property type="term" value="F:transmembrane transporter activity"/>
    <property type="evidence" value="ECO:0007669"/>
    <property type="project" value="InterPro"/>
</dbReference>
<reference evidence="22" key="1">
    <citation type="journal article" date="2020" name="bioRxiv">
        <title>Chromosome-level reference genome of the European wasp spider Argiope bruennichi: a resource for studies on range expansion and evolutionary adaptation.</title>
        <authorList>
            <person name="Sheffer M.M."/>
            <person name="Hoppe A."/>
            <person name="Krehenwinkel H."/>
            <person name="Uhl G."/>
            <person name="Kuss A.W."/>
            <person name="Jensen L."/>
            <person name="Jensen C."/>
            <person name="Gillespie R.G."/>
            <person name="Hoff K.J."/>
            <person name="Prost S."/>
        </authorList>
    </citation>
    <scope>NUCLEOTIDE SEQUENCE</scope>
</reference>
<evidence type="ECO:0000256" key="9">
    <source>
        <dbReference type="ARBA" id="ARBA00022840"/>
    </source>
</evidence>
<feature type="transmembrane region" description="Helical" evidence="19">
    <location>
        <begin position="373"/>
        <end position="393"/>
    </location>
</feature>
<dbReference type="GO" id="GO:0006857">
    <property type="term" value="P:oligopeptide transport"/>
    <property type="evidence" value="ECO:0007669"/>
    <property type="project" value="InterPro"/>
</dbReference>
<keyword evidence="17" id="KW-0175">Coiled coil</keyword>
<dbReference type="InterPro" id="IPR000109">
    <property type="entry name" value="POT_fam"/>
</dbReference>
<dbReference type="InterPro" id="IPR027417">
    <property type="entry name" value="P-loop_NTPase"/>
</dbReference>
<evidence type="ECO:0000256" key="2">
    <source>
        <dbReference type="ARBA" id="ARBA00005982"/>
    </source>
</evidence>
<evidence type="ECO:0000256" key="16">
    <source>
        <dbReference type="RuleBase" id="RU003755"/>
    </source>
</evidence>
<feature type="domain" description="Helicase C-terminal" evidence="20">
    <location>
        <begin position="848"/>
        <end position="997"/>
    </location>
</feature>